<accession>A0ABQ5FIM0</accession>
<gene>
    <name evidence="1" type="ORF">Tco_1006678</name>
</gene>
<reference evidence="1" key="2">
    <citation type="submission" date="2022-01" db="EMBL/GenBank/DDBJ databases">
        <authorList>
            <person name="Yamashiro T."/>
            <person name="Shiraishi A."/>
            <person name="Satake H."/>
            <person name="Nakayama K."/>
        </authorList>
    </citation>
    <scope>NUCLEOTIDE SEQUENCE</scope>
</reference>
<organism evidence="1 2">
    <name type="scientific">Tanacetum coccineum</name>
    <dbReference type="NCBI Taxonomy" id="301880"/>
    <lineage>
        <taxon>Eukaryota</taxon>
        <taxon>Viridiplantae</taxon>
        <taxon>Streptophyta</taxon>
        <taxon>Embryophyta</taxon>
        <taxon>Tracheophyta</taxon>
        <taxon>Spermatophyta</taxon>
        <taxon>Magnoliopsida</taxon>
        <taxon>eudicotyledons</taxon>
        <taxon>Gunneridae</taxon>
        <taxon>Pentapetalae</taxon>
        <taxon>asterids</taxon>
        <taxon>campanulids</taxon>
        <taxon>Asterales</taxon>
        <taxon>Asteraceae</taxon>
        <taxon>Asteroideae</taxon>
        <taxon>Anthemideae</taxon>
        <taxon>Anthemidinae</taxon>
        <taxon>Tanacetum</taxon>
    </lineage>
</organism>
<dbReference type="Proteomes" id="UP001151760">
    <property type="component" value="Unassembled WGS sequence"/>
</dbReference>
<evidence type="ECO:0000313" key="2">
    <source>
        <dbReference type="Proteomes" id="UP001151760"/>
    </source>
</evidence>
<dbReference type="EMBL" id="BQNB010017435">
    <property type="protein sequence ID" value="GJT63145.1"/>
    <property type="molecule type" value="Genomic_DNA"/>
</dbReference>
<sequence length="145" mass="16630">MSLSSSAAPSYNLCTPKAVARWILSAGPEFDTIWTSILGLTDMPFSCWALFNLSWVTIFRTGPQQIILDANRKDMTLWITNEGRIVKYSTRRVWFDLSEKDDEVIWKGLVWLVEVTWWNASHDDAYTTTYFLPLCEDVAAVRIGN</sequence>
<name>A0ABQ5FIM0_9ASTR</name>
<evidence type="ECO:0000313" key="1">
    <source>
        <dbReference type="EMBL" id="GJT63145.1"/>
    </source>
</evidence>
<protein>
    <submittedName>
        <fullName evidence="1">Uncharacterized protein</fullName>
    </submittedName>
</protein>
<comment type="caution">
    <text evidence="1">The sequence shown here is derived from an EMBL/GenBank/DDBJ whole genome shotgun (WGS) entry which is preliminary data.</text>
</comment>
<proteinExistence type="predicted"/>
<reference evidence="1" key="1">
    <citation type="journal article" date="2022" name="Int. J. Mol. Sci.">
        <title>Draft Genome of Tanacetum Coccineum: Genomic Comparison of Closely Related Tanacetum-Family Plants.</title>
        <authorList>
            <person name="Yamashiro T."/>
            <person name="Shiraishi A."/>
            <person name="Nakayama K."/>
            <person name="Satake H."/>
        </authorList>
    </citation>
    <scope>NUCLEOTIDE SEQUENCE</scope>
</reference>
<keyword evidence="2" id="KW-1185">Reference proteome</keyword>